<evidence type="ECO:0000313" key="2">
    <source>
        <dbReference type="EMBL" id="MDC8829407.1"/>
    </source>
</evidence>
<keyword evidence="1" id="KW-0732">Signal</keyword>
<feature type="chain" id="PRO_5045525821" evidence="1">
    <location>
        <begin position="25"/>
        <end position="109"/>
    </location>
</feature>
<dbReference type="Pfam" id="PF12514">
    <property type="entry name" value="DUF3718"/>
    <property type="match status" value="1"/>
</dbReference>
<organism evidence="2 3">
    <name type="scientific">Alteromonas gilva</name>
    <dbReference type="NCBI Taxonomy" id="2987522"/>
    <lineage>
        <taxon>Bacteria</taxon>
        <taxon>Pseudomonadati</taxon>
        <taxon>Pseudomonadota</taxon>
        <taxon>Gammaproteobacteria</taxon>
        <taxon>Alteromonadales</taxon>
        <taxon>Alteromonadaceae</taxon>
        <taxon>Alteromonas/Salinimonas group</taxon>
        <taxon>Alteromonas</taxon>
    </lineage>
</organism>
<feature type="signal peptide" evidence="1">
    <location>
        <begin position="1"/>
        <end position="24"/>
    </location>
</feature>
<evidence type="ECO:0000256" key="1">
    <source>
        <dbReference type="SAM" id="SignalP"/>
    </source>
</evidence>
<dbReference type="EMBL" id="JAQQXP010000001">
    <property type="protein sequence ID" value="MDC8829407.1"/>
    <property type="molecule type" value="Genomic_DNA"/>
</dbReference>
<reference evidence="2 3" key="1">
    <citation type="submission" date="2022-10" db="EMBL/GenBank/DDBJ databases">
        <title>Alteromonas sp. chi3 Genome sequencing.</title>
        <authorList>
            <person name="Park S."/>
        </authorList>
    </citation>
    <scope>NUCLEOTIDE SEQUENCE [LARGE SCALE GENOMIC DNA]</scope>
    <source>
        <strain evidence="3">chi3</strain>
    </source>
</reference>
<proteinExistence type="predicted"/>
<protein>
    <submittedName>
        <fullName evidence="2">DUF3718 domain-containing protein</fullName>
    </submittedName>
</protein>
<dbReference type="InterPro" id="IPR022193">
    <property type="entry name" value="DUF3718"/>
</dbReference>
<dbReference type="RefSeq" id="WP_273637771.1">
    <property type="nucleotide sequence ID" value="NZ_JAQQXP010000001.1"/>
</dbReference>
<sequence>MMKALTKVMIALGVTMSAMSVAQASPELVAADDYVTSEICVVAAEGNKVKLRRTLRDAGLSPEFVAKNVTCNDMPIVEFVEQYGQNVAAINQVIMRGEYSGELISLARH</sequence>
<name>A0ABT5KXA9_9ALTE</name>
<comment type="caution">
    <text evidence="2">The sequence shown here is derived from an EMBL/GenBank/DDBJ whole genome shotgun (WGS) entry which is preliminary data.</text>
</comment>
<accession>A0ABT5KXA9</accession>
<dbReference type="Proteomes" id="UP001218788">
    <property type="component" value="Unassembled WGS sequence"/>
</dbReference>
<evidence type="ECO:0000313" key="3">
    <source>
        <dbReference type="Proteomes" id="UP001218788"/>
    </source>
</evidence>
<gene>
    <name evidence="2" type="ORF">OIK42_01405</name>
</gene>
<keyword evidence="3" id="KW-1185">Reference proteome</keyword>